<keyword evidence="2" id="KW-0805">Transcription regulation</keyword>
<protein>
    <submittedName>
        <fullName evidence="6">LacI family DNA-binding transcriptional regulator</fullName>
    </submittedName>
</protein>
<accession>A0ABW1KYV4</accession>
<dbReference type="InterPro" id="IPR000843">
    <property type="entry name" value="HTH_LacI"/>
</dbReference>
<dbReference type="Proteomes" id="UP001596116">
    <property type="component" value="Unassembled WGS sequence"/>
</dbReference>
<name>A0ABW1KYV4_9PROT</name>
<evidence type="ECO:0000313" key="6">
    <source>
        <dbReference type="EMBL" id="MFC6035628.1"/>
    </source>
</evidence>
<dbReference type="SUPFAM" id="SSF53822">
    <property type="entry name" value="Periplasmic binding protein-like I"/>
    <property type="match status" value="1"/>
</dbReference>
<evidence type="ECO:0000256" key="2">
    <source>
        <dbReference type="ARBA" id="ARBA00023015"/>
    </source>
</evidence>
<dbReference type="CDD" id="cd01392">
    <property type="entry name" value="HTH_LacI"/>
    <property type="match status" value="1"/>
</dbReference>
<dbReference type="InterPro" id="IPR028082">
    <property type="entry name" value="Peripla_BP_I"/>
</dbReference>
<evidence type="ECO:0000256" key="3">
    <source>
        <dbReference type="ARBA" id="ARBA00023125"/>
    </source>
</evidence>
<keyword evidence="1" id="KW-0678">Repressor</keyword>
<dbReference type="Gene3D" id="1.10.260.40">
    <property type="entry name" value="lambda repressor-like DNA-binding domains"/>
    <property type="match status" value="1"/>
</dbReference>
<comment type="caution">
    <text evidence="6">The sequence shown here is derived from an EMBL/GenBank/DDBJ whole genome shotgun (WGS) entry which is preliminary data.</text>
</comment>
<dbReference type="PANTHER" id="PTHR30146">
    <property type="entry name" value="LACI-RELATED TRANSCRIPTIONAL REPRESSOR"/>
    <property type="match status" value="1"/>
</dbReference>
<evidence type="ECO:0000256" key="4">
    <source>
        <dbReference type="ARBA" id="ARBA00023163"/>
    </source>
</evidence>
<gene>
    <name evidence="6" type="ORF">ACFMB1_08750</name>
</gene>
<dbReference type="SUPFAM" id="SSF47413">
    <property type="entry name" value="lambda repressor-like DNA-binding domains"/>
    <property type="match status" value="1"/>
</dbReference>
<keyword evidence="3 6" id="KW-0238">DNA-binding</keyword>
<dbReference type="SMART" id="SM00354">
    <property type="entry name" value="HTH_LACI"/>
    <property type="match status" value="1"/>
</dbReference>
<dbReference type="InterPro" id="IPR046335">
    <property type="entry name" value="LacI/GalR-like_sensor"/>
</dbReference>
<keyword evidence="4" id="KW-0804">Transcription</keyword>
<dbReference type="EMBL" id="JBHPON010000001">
    <property type="protein sequence ID" value="MFC6035628.1"/>
    <property type="molecule type" value="Genomic_DNA"/>
</dbReference>
<dbReference type="Pfam" id="PF13377">
    <property type="entry name" value="Peripla_BP_3"/>
    <property type="match status" value="1"/>
</dbReference>
<dbReference type="Pfam" id="PF00356">
    <property type="entry name" value="LacI"/>
    <property type="match status" value="1"/>
</dbReference>
<proteinExistence type="predicted"/>
<evidence type="ECO:0000259" key="5">
    <source>
        <dbReference type="PROSITE" id="PS50932"/>
    </source>
</evidence>
<dbReference type="PROSITE" id="PS50932">
    <property type="entry name" value="HTH_LACI_2"/>
    <property type="match status" value="1"/>
</dbReference>
<dbReference type="PANTHER" id="PTHR30146:SF45">
    <property type="entry name" value="CATABOLITE REPRESSOR_ACTIVATOR"/>
    <property type="match status" value="1"/>
</dbReference>
<dbReference type="RefSeq" id="WP_379923938.1">
    <property type="nucleotide sequence ID" value="NZ_JBHPON010000001.1"/>
</dbReference>
<evidence type="ECO:0000313" key="7">
    <source>
        <dbReference type="Proteomes" id="UP001596116"/>
    </source>
</evidence>
<keyword evidence="7" id="KW-1185">Reference proteome</keyword>
<dbReference type="GO" id="GO:0003677">
    <property type="term" value="F:DNA binding"/>
    <property type="evidence" value="ECO:0007669"/>
    <property type="project" value="UniProtKB-KW"/>
</dbReference>
<evidence type="ECO:0000256" key="1">
    <source>
        <dbReference type="ARBA" id="ARBA00022491"/>
    </source>
</evidence>
<reference evidence="6 7" key="1">
    <citation type="submission" date="2024-09" db="EMBL/GenBank/DDBJ databases">
        <authorList>
            <person name="Zhang Z.-H."/>
        </authorList>
    </citation>
    <scope>NUCLEOTIDE SEQUENCE [LARGE SCALE GENOMIC DNA]</scope>
    <source>
        <strain evidence="6 7">HHTR114</strain>
    </source>
</reference>
<feature type="domain" description="HTH lacI-type" evidence="5">
    <location>
        <begin position="19"/>
        <end position="76"/>
    </location>
</feature>
<dbReference type="InterPro" id="IPR010982">
    <property type="entry name" value="Lambda_DNA-bd_dom_sf"/>
</dbReference>
<dbReference type="Gene3D" id="3.40.50.2300">
    <property type="match status" value="2"/>
</dbReference>
<organism evidence="6 7">
    <name type="scientific">Hyphococcus aureus</name>
    <dbReference type="NCBI Taxonomy" id="2666033"/>
    <lineage>
        <taxon>Bacteria</taxon>
        <taxon>Pseudomonadati</taxon>
        <taxon>Pseudomonadota</taxon>
        <taxon>Alphaproteobacteria</taxon>
        <taxon>Parvularculales</taxon>
        <taxon>Parvularculaceae</taxon>
        <taxon>Hyphococcus</taxon>
    </lineage>
</organism>
<sequence length="346" mass="37890">MGKSTRSHSQTRRGAPESISIEAVARKAKVSTATVSIVLNGKGERYRISKATQERIKDVAKKLNYEPNPVARSLRLGRTQTIGFVIADLANPFFAELATTLERLCHEHGYLLQISASGDDVAMEEEIIRNFVAKSVDGLIIATSHEESDFLSDIASRTPTVFVDRKIKGSNCCWVTSDNYESAKEAIRRLIDKREFREVAYIGGAPSLSSNIERLQAYENVLEEAGVPVARRIVKEGAFTCDAGKAAMSDIIEEIGRPPDAVFTASYTLLEGALAELKRRYGAAQPDIAIATYDDHPLLDYVAPPILSVRQDCPLLAESAFSILTSMMSGSSGLQRIIAPARIIQR</sequence>